<dbReference type="RefSeq" id="WP_271024715.1">
    <property type="nucleotide sequence ID" value="NZ_JAQIEY010000021.1"/>
</dbReference>
<dbReference type="EMBL" id="JAQIEY010000021">
    <property type="protein sequence ID" value="MDA3768240.1"/>
    <property type="molecule type" value="Genomic_DNA"/>
</dbReference>
<dbReference type="AlphaFoldDB" id="A0AAW5YXA7"/>
<evidence type="ECO:0000313" key="1">
    <source>
        <dbReference type="EMBL" id="MDA3768240.1"/>
    </source>
</evidence>
<name>A0AAW5YXA7_9LACO</name>
<organism evidence="1 2">
    <name type="scientific">Lactobacillus delbrueckii</name>
    <dbReference type="NCBI Taxonomy" id="1584"/>
    <lineage>
        <taxon>Bacteria</taxon>
        <taxon>Bacillati</taxon>
        <taxon>Bacillota</taxon>
        <taxon>Bacilli</taxon>
        <taxon>Lactobacillales</taxon>
        <taxon>Lactobacillaceae</taxon>
        <taxon>Lactobacillus</taxon>
    </lineage>
</organism>
<evidence type="ECO:0000313" key="2">
    <source>
        <dbReference type="Proteomes" id="UP001210502"/>
    </source>
</evidence>
<reference evidence="1" key="1">
    <citation type="submission" date="2023-01" db="EMBL/GenBank/DDBJ databases">
        <title>Sequencing of the bacterial strains from artisanal fermented milk Matsoni.</title>
        <authorList>
            <person name="Rozman V."/>
            <person name="Accetto T."/>
            <person name="Bogovic Matijasic B."/>
        </authorList>
    </citation>
    <scope>NUCLEOTIDE SEQUENCE</scope>
    <source>
        <strain evidence="1">Lbl333</strain>
    </source>
</reference>
<accession>A0AAW5YXA7</accession>
<proteinExistence type="predicted"/>
<dbReference type="Proteomes" id="UP001210502">
    <property type="component" value="Unassembled WGS sequence"/>
</dbReference>
<comment type="caution">
    <text evidence="1">The sequence shown here is derived from an EMBL/GenBank/DDBJ whole genome shotgun (WGS) entry which is preliminary data.</text>
</comment>
<sequence length="68" mass="7482">MLLRAVELHNFRGYRNFKLKFAPLTSLLGEGEVGKNDDSVADMIKNGADKVTLNDADLIESMSAIVNN</sequence>
<gene>
    <name evidence="1" type="ORF">PF586_07200</name>
</gene>
<protein>
    <submittedName>
        <fullName evidence="1">Uncharacterized protein</fullName>
    </submittedName>
</protein>